<dbReference type="OrthoDB" id="9803163at2"/>
<evidence type="ECO:0000256" key="1">
    <source>
        <dbReference type="SAM" id="Phobius"/>
    </source>
</evidence>
<keyword evidence="3" id="KW-1185">Reference proteome</keyword>
<evidence type="ECO:0008006" key="4">
    <source>
        <dbReference type="Google" id="ProtNLM"/>
    </source>
</evidence>
<sequence length="289" mass="31867">MKKLLDFLASGKILYDEPSLFSGPDESQILKRMTFLVGLVALCLPIILAIGAGWNTQDGTCFRTSISHFYYAPFLGPVFVGSLVFIGGFLIAYTGEHPVEDKWSSVAGIGACFVALFPTVGSGCETSKVMVARILVEYTQESGPGVGPEIIALPGGDYFELFEKAPALHVIAAAVVFSYLAIYCLIVMKRVIPDRHQIESIMIPSKRRRNILYSLCGITILTCIAILGAESFSILRIEHWDDFKLTFVFETIALWAFGIAWFAKARVFRRLNDPAIPKTPSESPKLRTV</sequence>
<evidence type="ECO:0000313" key="3">
    <source>
        <dbReference type="Proteomes" id="UP000283063"/>
    </source>
</evidence>
<dbReference type="EMBL" id="CP033219">
    <property type="protein sequence ID" value="AZV79394.1"/>
    <property type="molecule type" value="Genomic_DNA"/>
</dbReference>
<accession>A0A3T0N5T6</accession>
<dbReference type="AlphaFoldDB" id="A0A3T0N5T6"/>
<organism evidence="2 3">
    <name type="scientific">Parasedimentitalea marina</name>
    <dbReference type="NCBI Taxonomy" id="2483033"/>
    <lineage>
        <taxon>Bacteria</taxon>
        <taxon>Pseudomonadati</taxon>
        <taxon>Pseudomonadota</taxon>
        <taxon>Alphaproteobacteria</taxon>
        <taxon>Rhodobacterales</taxon>
        <taxon>Paracoccaceae</taxon>
        <taxon>Parasedimentitalea</taxon>
    </lineage>
</organism>
<proteinExistence type="predicted"/>
<feature type="transmembrane region" description="Helical" evidence="1">
    <location>
        <begin position="211"/>
        <end position="237"/>
    </location>
</feature>
<reference evidence="2 3" key="1">
    <citation type="submission" date="2018-10" db="EMBL/GenBank/DDBJ databases">
        <title>Parasedimentitalea marina sp. nov., a psychrophilic bacterium isolated from deep seawater of the New Britain Trench.</title>
        <authorList>
            <person name="Cao J."/>
        </authorList>
    </citation>
    <scope>NUCLEOTIDE SEQUENCE [LARGE SCALE GENOMIC DNA]</scope>
    <source>
        <strain evidence="2 3">W43</strain>
    </source>
</reference>
<feature type="transmembrane region" description="Helical" evidence="1">
    <location>
        <begin position="74"/>
        <end position="93"/>
    </location>
</feature>
<feature type="transmembrane region" description="Helical" evidence="1">
    <location>
        <begin position="167"/>
        <end position="188"/>
    </location>
</feature>
<keyword evidence="1" id="KW-0812">Transmembrane</keyword>
<evidence type="ECO:0000313" key="2">
    <source>
        <dbReference type="EMBL" id="AZV79394.1"/>
    </source>
</evidence>
<dbReference type="KEGG" id="sedi:EBB79_16940"/>
<dbReference type="Proteomes" id="UP000283063">
    <property type="component" value="Chromosome"/>
</dbReference>
<feature type="transmembrane region" description="Helical" evidence="1">
    <location>
        <begin position="105"/>
        <end position="123"/>
    </location>
</feature>
<gene>
    <name evidence="2" type="ORF">EBB79_16940</name>
</gene>
<feature type="transmembrane region" description="Helical" evidence="1">
    <location>
        <begin position="243"/>
        <end position="263"/>
    </location>
</feature>
<name>A0A3T0N5T6_9RHOB</name>
<protein>
    <recommendedName>
        <fullName evidence="4">DUF998 domain-containing protein</fullName>
    </recommendedName>
</protein>
<dbReference type="RefSeq" id="WP_127749949.1">
    <property type="nucleotide sequence ID" value="NZ_CP033219.1"/>
</dbReference>
<keyword evidence="1" id="KW-0472">Membrane</keyword>
<keyword evidence="1" id="KW-1133">Transmembrane helix</keyword>
<feature type="transmembrane region" description="Helical" evidence="1">
    <location>
        <begin position="35"/>
        <end position="54"/>
    </location>
</feature>